<dbReference type="Gene3D" id="3.10.28.10">
    <property type="entry name" value="Homing endonucleases"/>
    <property type="match status" value="1"/>
</dbReference>
<dbReference type="OrthoDB" id="3366805at2"/>
<accession>J7L8Y8</accession>
<dbReference type="SUPFAM" id="SSF55608">
    <property type="entry name" value="Homing endonucleases"/>
    <property type="match status" value="1"/>
</dbReference>
<sequence length="263" mass="30283">MRSREIVDETFRPETRGPTGKEIAARSDIPVRQWRYENRVHPGTEAEHVTRVPYCPRCSEEGLDEEAYAYLLGLYLGDGYIGAISKGVSYLSIACCDTWPGLIEECEKAMARVFPKSVFKVHREGCTEVKATSKHWPCVFPQHGPGRKHERRIVLEPWQRRIVDEQTEPFVRGLIHSDGSRLTNRVRKKLPDGGVRVYEYPRYQFVNVSVDIAGLFTHALDRLDIAWRAHVSRREPRHRNAHIVSISRKDAVARMDTFVGPKY</sequence>
<feature type="region of interest" description="Disordered" evidence="1">
    <location>
        <begin position="1"/>
        <end position="21"/>
    </location>
</feature>
<proteinExistence type="predicted"/>
<reference evidence="2 3" key="1">
    <citation type="journal article" date="2012" name="J. Bacteriol.">
        <title>Whole-Genome Sequence of Nocardiopsis alba Strain ATCC BAA-2165, Associated with Honeybees.</title>
        <authorList>
            <person name="Qiao J."/>
            <person name="Chen L."/>
            <person name="Li Y."/>
            <person name="Wang J."/>
            <person name="Zhang W."/>
            <person name="Chen S."/>
        </authorList>
    </citation>
    <scope>NUCLEOTIDE SEQUENCE [LARGE SCALE GENOMIC DNA]</scope>
    <source>
        <strain evidence="3">ATCC BAA-2165 / BE74</strain>
    </source>
</reference>
<protein>
    <recommendedName>
        <fullName evidence="4">DOD-type homing endonuclease domain-containing protein</fullName>
    </recommendedName>
</protein>
<dbReference type="HOGENOM" id="CLU_095291_0_0_11"/>
<dbReference type="PATRIC" id="fig|1205910.3.peg.3669"/>
<feature type="compositionally biased region" description="Basic and acidic residues" evidence="1">
    <location>
        <begin position="1"/>
        <end position="15"/>
    </location>
</feature>
<evidence type="ECO:0000313" key="2">
    <source>
        <dbReference type="EMBL" id="AFR10108.1"/>
    </source>
</evidence>
<evidence type="ECO:0000313" key="3">
    <source>
        <dbReference type="Proteomes" id="UP000003779"/>
    </source>
</evidence>
<gene>
    <name evidence="2" type="ordered locus">B005_3874</name>
</gene>
<dbReference type="AlphaFoldDB" id="J7L8Y8"/>
<evidence type="ECO:0000256" key="1">
    <source>
        <dbReference type="SAM" id="MobiDB-lite"/>
    </source>
</evidence>
<dbReference type="KEGG" id="nal:B005_3874"/>
<name>J7L8Y8_NOCAA</name>
<dbReference type="RefSeq" id="WP_014912562.1">
    <property type="nucleotide sequence ID" value="NC_018524.1"/>
</dbReference>
<evidence type="ECO:0008006" key="4">
    <source>
        <dbReference type="Google" id="ProtNLM"/>
    </source>
</evidence>
<dbReference type="Proteomes" id="UP000003779">
    <property type="component" value="Chromosome"/>
</dbReference>
<reference evidence="3" key="2">
    <citation type="submission" date="2012-08" db="EMBL/GenBank/DDBJ databases">
        <title>Whole-genome sequence of Nocardiopsis alba strain ATCC BAA-2165 associated with honeybees.</title>
        <authorList>
            <person name="Qiao J."/>
            <person name="Chen L."/>
            <person name="Li Y."/>
            <person name="Wang J."/>
            <person name="Zhang W."/>
            <person name="Chen S."/>
        </authorList>
    </citation>
    <scope>NUCLEOTIDE SEQUENCE [LARGE SCALE GENOMIC DNA]</scope>
    <source>
        <strain evidence="3">ATCC BAA-2165 / BE74</strain>
    </source>
</reference>
<dbReference type="EMBL" id="CP003788">
    <property type="protein sequence ID" value="AFR10108.1"/>
    <property type="molecule type" value="Genomic_DNA"/>
</dbReference>
<dbReference type="STRING" id="1205910.B005_3874"/>
<organism evidence="2 3">
    <name type="scientific">Nocardiopsis alba (strain ATCC BAA-2165 / BE74)</name>
    <dbReference type="NCBI Taxonomy" id="1205910"/>
    <lineage>
        <taxon>Bacteria</taxon>
        <taxon>Bacillati</taxon>
        <taxon>Actinomycetota</taxon>
        <taxon>Actinomycetes</taxon>
        <taxon>Streptosporangiales</taxon>
        <taxon>Nocardiopsidaceae</taxon>
        <taxon>Nocardiopsis</taxon>
    </lineage>
</organism>
<dbReference type="eggNOG" id="COG1372">
    <property type="taxonomic scope" value="Bacteria"/>
</dbReference>
<dbReference type="InterPro" id="IPR027434">
    <property type="entry name" value="Homing_endonucl"/>
</dbReference>